<evidence type="ECO:0000256" key="7">
    <source>
        <dbReference type="ARBA" id="ARBA00022842"/>
    </source>
</evidence>
<feature type="binding site" evidence="11">
    <location>
        <position position="290"/>
    </location>
    <ligand>
        <name>Mg(2+)</name>
        <dbReference type="ChEBI" id="CHEBI:18420"/>
    </ligand>
</feature>
<dbReference type="AlphaFoldDB" id="F1TDM4"/>
<dbReference type="EMBL" id="ACXX02000007">
    <property type="protein sequence ID" value="EGD47662.1"/>
    <property type="molecule type" value="Genomic_DNA"/>
</dbReference>
<dbReference type="PANTHER" id="PTHR30040">
    <property type="entry name" value="THIAMINE BIOSYNTHESIS LIPOPROTEIN APBE"/>
    <property type="match status" value="1"/>
</dbReference>
<dbReference type="RefSeq" id="WP_004619617.1">
    <property type="nucleotide sequence ID" value="NZ_ACXX02000007.1"/>
</dbReference>
<comment type="caution">
    <text evidence="13">The sequence shown here is derived from an EMBL/GenBank/DDBJ whole genome shotgun (WGS) entry which is preliminary data.</text>
</comment>
<evidence type="ECO:0000256" key="12">
    <source>
        <dbReference type="SAM" id="SignalP"/>
    </source>
</evidence>
<dbReference type="Gene3D" id="3.10.520.10">
    <property type="entry name" value="ApbE-like domains"/>
    <property type="match status" value="1"/>
</dbReference>
<dbReference type="EC" id="2.7.1.180" evidence="1 10"/>
<keyword evidence="6 10" id="KW-0274">FAD</keyword>
<dbReference type="GO" id="GO:0046872">
    <property type="term" value="F:metal ion binding"/>
    <property type="evidence" value="ECO:0007669"/>
    <property type="project" value="UniProtKB-UniRule"/>
</dbReference>
<keyword evidence="4 10" id="KW-0808">Transferase</keyword>
<keyword evidence="13" id="KW-0449">Lipoprotein</keyword>
<dbReference type="GO" id="GO:0016740">
    <property type="term" value="F:transferase activity"/>
    <property type="evidence" value="ECO:0007669"/>
    <property type="project" value="UniProtKB-UniRule"/>
</dbReference>
<dbReference type="OrthoDB" id="9778595at2"/>
<feature type="binding site" evidence="11">
    <location>
        <position position="176"/>
    </location>
    <ligand>
        <name>Mg(2+)</name>
        <dbReference type="ChEBI" id="CHEBI:18420"/>
    </ligand>
</feature>
<evidence type="ECO:0000256" key="5">
    <source>
        <dbReference type="ARBA" id="ARBA00022723"/>
    </source>
</evidence>
<feature type="chain" id="PRO_5039892225" description="FAD:protein FMN transferase" evidence="12">
    <location>
        <begin position="28"/>
        <end position="350"/>
    </location>
</feature>
<comment type="catalytic activity">
    <reaction evidence="9 10">
        <text>L-threonyl-[protein] + FAD = FMN-L-threonyl-[protein] + AMP + H(+)</text>
        <dbReference type="Rhea" id="RHEA:36847"/>
        <dbReference type="Rhea" id="RHEA-COMP:11060"/>
        <dbReference type="Rhea" id="RHEA-COMP:11061"/>
        <dbReference type="ChEBI" id="CHEBI:15378"/>
        <dbReference type="ChEBI" id="CHEBI:30013"/>
        <dbReference type="ChEBI" id="CHEBI:57692"/>
        <dbReference type="ChEBI" id="CHEBI:74257"/>
        <dbReference type="ChEBI" id="CHEBI:456215"/>
        <dbReference type="EC" id="2.7.1.180"/>
    </reaction>
</comment>
<comment type="similarity">
    <text evidence="10">Belongs to the ApbE family.</text>
</comment>
<evidence type="ECO:0000313" key="14">
    <source>
        <dbReference type="Proteomes" id="UP000003860"/>
    </source>
</evidence>
<reference evidence="13" key="1">
    <citation type="submission" date="2009-07" db="EMBL/GenBank/DDBJ databases">
        <authorList>
            <consortium name="US DOE Joint Genome Institute (JGI-PGF)"/>
            <person name="Lucas S."/>
            <person name="Copeland A."/>
            <person name="Lapidus A."/>
            <person name="Glavina del Rio T."/>
            <person name="Tice H."/>
            <person name="Bruce D."/>
            <person name="Goodwin L."/>
            <person name="Pitluck S."/>
            <person name="Larimer F."/>
            <person name="Land M.L."/>
            <person name="Mouttaki H."/>
            <person name="He Z."/>
            <person name="Zhou J."/>
            <person name="Hemme C.L."/>
        </authorList>
    </citation>
    <scope>NUCLEOTIDE SEQUENCE [LARGE SCALE GENOMIC DNA]</scope>
    <source>
        <strain evidence="13">DSM 2782</strain>
    </source>
</reference>
<evidence type="ECO:0000256" key="8">
    <source>
        <dbReference type="ARBA" id="ARBA00031306"/>
    </source>
</evidence>
<evidence type="ECO:0000256" key="6">
    <source>
        <dbReference type="ARBA" id="ARBA00022827"/>
    </source>
</evidence>
<evidence type="ECO:0000256" key="10">
    <source>
        <dbReference type="PIRNR" id="PIRNR006268"/>
    </source>
</evidence>
<dbReference type="PANTHER" id="PTHR30040:SF2">
    <property type="entry name" value="FAD:PROTEIN FMN TRANSFERASE"/>
    <property type="match status" value="1"/>
</dbReference>
<feature type="signal peptide" evidence="12">
    <location>
        <begin position="1"/>
        <end position="27"/>
    </location>
</feature>
<dbReference type="InterPro" id="IPR024932">
    <property type="entry name" value="ApbE"/>
</dbReference>
<feature type="binding site" evidence="11">
    <location>
        <position position="294"/>
    </location>
    <ligand>
        <name>Mg(2+)</name>
        <dbReference type="ChEBI" id="CHEBI:18420"/>
    </ligand>
</feature>
<evidence type="ECO:0000313" key="13">
    <source>
        <dbReference type="EMBL" id="EGD47662.1"/>
    </source>
</evidence>
<dbReference type="Proteomes" id="UP000003860">
    <property type="component" value="Unassembled WGS sequence"/>
</dbReference>
<dbReference type="SUPFAM" id="SSF143631">
    <property type="entry name" value="ApbE-like"/>
    <property type="match status" value="1"/>
</dbReference>
<accession>F1TDM4</accession>
<evidence type="ECO:0000256" key="11">
    <source>
        <dbReference type="PIRSR" id="PIRSR006268-2"/>
    </source>
</evidence>
<dbReference type="InterPro" id="IPR003374">
    <property type="entry name" value="ApbE-like_sf"/>
</dbReference>
<reference evidence="13" key="2">
    <citation type="submission" date="2011-01" db="EMBL/GenBank/DDBJ databases">
        <title>The Non-contiguous Finished genome of Clostridium papyrosolvens.</title>
        <authorList>
            <person name="Lucas S."/>
            <person name="Copeland A."/>
            <person name="Lapidus A."/>
            <person name="Cheng J.-F."/>
            <person name="Goodwin L."/>
            <person name="Pitluck S."/>
            <person name="Misra M."/>
            <person name="Chertkov O."/>
            <person name="Detter J.C."/>
            <person name="Han C."/>
            <person name="Tapia R."/>
            <person name="Land M."/>
            <person name="Hauser L."/>
            <person name="Kyrpides N."/>
            <person name="Ivanova N."/>
            <person name="Pagani I."/>
            <person name="Mouttaki H."/>
            <person name="He Z."/>
            <person name="Zhou J."/>
            <person name="Hemme C.L."/>
            <person name="Woyke T."/>
        </authorList>
    </citation>
    <scope>NUCLEOTIDE SEQUENCE [LARGE SCALE GENOMIC DNA]</scope>
    <source>
        <strain evidence="13">DSM 2782</strain>
    </source>
</reference>
<evidence type="ECO:0000256" key="9">
    <source>
        <dbReference type="ARBA" id="ARBA00048540"/>
    </source>
</evidence>
<proteinExistence type="inferred from homology"/>
<dbReference type="eggNOG" id="COG1477">
    <property type="taxonomic scope" value="Bacteria"/>
</dbReference>
<dbReference type="STRING" id="588581.Cpap_1857"/>
<keyword evidence="3 10" id="KW-0285">Flavoprotein</keyword>
<evidence type="ECO:0000256" key="1">
    <source>
        <dbReference type="ARBA" id="ARBA00011955"/>
    </source>
</evidence>
<name>F1TDM4_9FIRM</name>
<organism evidence="13 14">
    <name type="scientific">Ruminiclostridium papyrosolvens DSM 2782</name>
    <dbReference type="NCBI Taxonomy" id="588581"/>
    <lineage>
        <taxon>Bacteria</taxon>
        <taxon>Bacillati</taxon>
        <taxon>Bacillota</taxon>
        <taxon>Clostridia</taxon>
        <taxon>Eubacteriales</taxon>
        <taxon>Oscillospiraceae</taxon>
        <taxon>Ruminiclostridium</taxon>
    </lineage>
</organism>
<keyword evidence="5 10" id="KW-0479">Metal-binding</keyword>
<keyword evidence="14" id="KW-1185">Reference proteome</keyword>
<keyword evidence="12" id="KW-0732">Signal</keyword>
<comment type="cofactor">
    <cofactor evidence="11">
        <name>Mg(2+)</name>
        <dbReference type="ChEBI" id="CHEBI:18420"/>
    </cofactor>
    <cofactor evidence="11">
        <name>Mn(2+)</name>
        <dbReference type="ChEBI" id="CHEBI:29035"/>
    </cofactor>
    <text evidence="11">Magnesium. Can also use manganese.</text>
</comment>
<evidence type="ECO:0000256" key="2">
    <source>
        <dbReference type="ARBA" id="ARBA00016337"/>
    </source>
</evidence>
<evidence type="ECO:0000256" key="4">
    <source>
        <dbReference type="ARBA" id="ARBA00022679"/>
    </source>
</evidence>
<dbReference type="Pfam" id="PF02424">
    <property type="entry name" value="ApbE"/>
    <property type="match status" value="1"/>
</dbReference>
<dbReference type="PIRSF" id="PIRSF006268">
    <property type="entry name" value="ApbE"/>
    <property type="match status" value="1"/>
</dbReference>
<sequence>MKNYRFLILLTFIIVSFYLSGCSQSNASNDYIEKESFQMGTVISQRIYGSNAEDCANKVIQRLNNLEENMSVNIKTSTVSRINSHSGQSQAFRINNDIYNILTAADKFSKLSNGAFDITIGPLVKEWGVFTDHPHVPSPSRISELLKLVNYKSIDFGQDQMTFRLPMKGQMIDFGAIAKGYAADEAVKICRREGIKSAYINLGGNVYVVGNKPDNTPWRIGIQNPRAVDGKYIGILSVSDKTIVTSGDYERFFMKDGIRYHHIIDPRTGCPSNSDLISSTIVTDSSINADALSTATFVMGLRKSEELLKKLDGVDAIFVTKDKKVYLTENLKKDFDFQDESGEFTYVEKG</sequence>
<gene>
    <name evidence="13" type="ORF">Cpap_1857</name>
</gene>
<evidence type="ECO:0000256" key="3">
    <source>
        <dbReference type="ARBA" id="ARBA00022630"/>
    </source>
</evidence>
<keyword evidence="7 10" id="KW-0460">Magnesium</keyword>
<protein>
    <recommendedName>
        <fullName evidence="2 10">FAD:protein FMN transferase</fullName>
        <ecNumber evidence="1 10">2.7.1.180</ecNumber>
    </recommendedName>
    <alternativeName>
        <fullName evidence="8 10">Flavin transferase</fullName>
    </alternativeName>
</protein>